<name>A0A934MA70_9MICO</name>
<evidence type="ECO:0000259" key="2">
    <source>
        <dbReference type="Pfam" id="PF20736"/>
    </source>
</evidence>
<feature type="domain" description="Non-reducing end beta-L-arabinofuranosidase-like GH127 catalytic" evidence="1">
    <location>
        <begin position="10"/>
        <end position="388"/>
    </location>
</feature>
<dbReference type="PANTHER" id="PTHR43465">
    <property type="entry name" value="DUF1680 DOMAIN PROTEIN (AFU_ORTHOLOGUE AFUA_1G08910)"/>
    <property type="match status" value="1"/>
</dbReference>
<dbReference type="Pfam" id="PF20737">
    <property type="entry name" value="Glyco_hydro127C"/>
    <property type="match status" value="1"/>
</dbReference>
<dbReference type="Pfam" id="PF20736">
    <property type="entry name" value="Glyco_hydro127M"/>
    <property type="match status" value="1"/>
</dbReference>
<dbReference type="Proteomes" id="UP000602087">
    <property type="component" value="Unassembled WGS sequence"/>
</dbReference>
<dbReference type="GO" id="GO:0016787">
    <property type="term" value="F:hydrolase activity"/>
    <property type="evidence" value="ECO:0007669"/>
    <property type="project" value="UniProtKB-KW"/>
</dbReference>
<dbReference type="Pfam" id="PF07944">
    <property type="entry name" value="Beta-AFase-like_GH127_cat"/>
    <property type="match status" value="1"/>
</dbReference>
<reference evidence="4" key="1">
    <citation type="submission" date="2020-12" db="EMBL/GenBank/DDBJ databases">
        <title>Sanguibacter suaedae sp. nov., isolated from Suaeda aralocaspica.</title>
        <authorList>
            <person name="Ma Q."/>
        </authorList>
    </citation>
    <scope>NUCLEOTIDE SEQUENCE</scope>
    <source>
        <strain evidence="4">YZGR15</strain>
    </source>
</reference>
<gene>
    <name evidence="4" type="ORF">JAV76_02765</name>
</gene>
<evidence type="ECO:0000259" key="1">
    <source>
        <dbReference type="Pfam" id="PF07944"/>
    </source>
</evidence>
<feature type="domain" description="Non-reducing end beta-L-arabinofuranosidase-like GH127 middle" evidence="2">
    <location>
        <begin position="399"/>
        <end position="481"/>
    </location>
</feature>
<protein>
    <submittedName>
        <fullName evidence="4">Glycoside hydrolase family 127 protein</fullName>
    </submittedName>
</protein>
<evidence type="ECO:0000313" key="4">
    <source>
        <dbReference type="EMBL" id="MBI9113936.1"/>
    </source>
</evidence>
<dbReference type="SUPFAM" id="SSF48208">
    <property type="entry name" value="Six-hairpin glycosidases"/>
    <property type="match status" value="1"/>
</dbReference>
<sequence length="617" mass="67382">MRLDPEGYLGRWQDLNATATIPHSMRMLEESGTLDNLRRVVGRADGDFTGYHFADSDVHKLLEAIGWEIARTGTRDFDEFLAATVALLEEVQDDDGYLDSHFQGTGGPGEPRERFADLRWGHELYCAGHMIQAAVALSRAGRGDLLVIARRTADLLVRRAAERGVPDVDGHPEAETALVELYRHTGEQAYLDLAEQMIEARGRGGLGPDRLGPHYFQDHAPVRDSTEATGHAVRQLYLDAGVTDLYTERGDRTLLEAMVGQWETAHHEKMYVTGAMGSRHFDESFGDAYELPPDRAYAETCASIADVQWSWRMLLVDRDARYADAMERALHNSIRSSLSQDGTAFFYSNPLHLRAGHREEENAPSRRTPWYRCACCPPNIARLVASLAEYVATSSADTLSVHLYGAARIDVPAHLGTGHLVVRTAYPQDGDVHVVLDGELRPGTHLALRVPAWARDWTLTVDGTPSDAVRGPDGYVTVDAGFGEVRLVLPMPVDLVVAHPRVDAVRGCVAITRGPVVYCLEQADHEDVPVEDLRLRLDGPLDLGEPAPGGLPTVRAAGAIAAPADGPGALYTLVGQDAATPLLDDVTVTAVPYADWGNRETGPMRVWVPVVHPGSTA</sequence>
<dbReference type="PANTHER" id="PTHR43465:SF2">
    <property type="entry name" value="DUF1680 DOMAIN PROTEIN (AFU_ORTHOLOGUE AFUA_1G08910)"/>
    <property type="match status" value="1"/>
</dbReference>
<dbReference type="InterPro" id="IPR049174">
    <property type="entry name" value="Beta-AFase-like"/>
</dbReference>
<dbReference type="InterPro" id="IPR049046">
    <property type="entry name" value="Beta-AFase-like_GH127_middle"/>
</dbReference>
<comment type="caution">
    <text evidence="4">The sequence shown here is derived from an EMBL/GenBank/DDBJ whole genome shotgun (WGS) entry which is preliminary data.</text>
</comment>
<organism evidence="4 5">
    <name type="scientific">Sanguibacter suaedae</name>
    <dbReference type="NCBI Taxonomy" id="2795737"/>
    <lineage>
        <taxon>Bacteria</taxon>
        <taxon>Bacillati</taxon>
        <taxon>Actinomycetota</taxon>
        <taxon>Actinomycetes</taxon>
        <taxon>Micrococcales</taxon>
        <taxon>Sanguibacteraceae</taxon>
        <taxon>Sanguibacter</taxon>
    </lineage>
</organism>
<evidence type="ECO:0000313" key="5">
    <source>
        <dbReference type="Proteomes" id="UP000602087"/>
    </source>
</evidence>
<dbReference type="EMBL" id="JAEINH010000002">
    <property type="protein sequence ID" value="MBI9113936.1"/>
    <property type="molecule type" value="Genomic_DNA"/>
</dbReference>
<dbReference type="AlphaFoldDB" id="A0A934MA70"/>
<keyword evidence="5" id="KW-1185">Reference proteome</keyword>
<proteinExistence type="predicted"/>
<dbReference type="InterPro" id="IPR012878">
    <property type="entry name" value="Beta-AFase-like_GH127_cat"/>
</dbReference>
<dbReference type="InterPro" id="IPR008928">
    <property type="entry name" value="6-hairpin_glycosidase_sf"/>
</dbReference>
<evidence type="ECO:0000259" key="3">
    <source>
        <dbReference type="Pfam" id="PF20737"/>
    </source>
</evidence>
<feature type="domain" description="Non-reducing end beta-L-arabinofuranosidase-like GH127 C-terminal" evidence="3">
    <location>
        <begin position="493"/>
        <end position="609"/>
    </location>
</feature>
<dbReference type="InterPro" id="IPR049049">
    <property type="entry name" value="Beta-AFase-like_GH127_C"/>
</dbReference>
<accession>A0A934MA70</accession>
<dbReference type="GO" id="GO:0005975">
    <property type="term" value="P:carbohydrate metabolic process"/>
    <property type="evidence" value="ECO:0007669"/>
    <property type="project" value="InterPro"/>
</dbReference>
<keyword evidence="4" id="KW-0378">Hydrolase</keyword>